<feature type="region of interest" description="Disordered" evidence="7">
    <location>
        <begin position="366"/>
        <end position="388"/>
    </location>
</feature>
<reference evidence="10 11" key="1">
    <citation type="submission" date="2015-01" db="EMBL/GenBank/DDBJ databases">
        <title>The Genome Sequence of Fonsecaea multimorphosa CBS 102226.</title>
        <authorList>
            <consortium name="The Broad Institute Genomics Platform"/>
            <person name="Cuomo C."/>
            <person name="de Hoog S."/>
            <person name="Gorbushina A."/>
            <person name="Stielow B."/>
            <person name="Teixiera M."/>
            <person name="Abouelleil A."/>
            <person name="Chapman S.B."/>
            <person name="Priest M."/>
            <person name="Young S.K."/>
            <person name="Wortman J."/>
            <person name="Nusbaum C."/>
            <person name="Birren B."/>
        </authorList>
    </citation>
    <scope>NUCLEOTIDE SEQUENCE [LARGE SCALE GENOMIC DNA]</scope>
    <source>
        <strain evidence="10 11">CBS 102226</strain>
    </source>
</reference>
<dbReference type="InterPro" id="IPR028929">
    <property type="entry name" value="Mif2_N"/>
</dbReference>
<evidence type="ECO:0000259" key="8">
    <source>
        <dbReference type="Pfam" id="PF11699"/>
    </source>
</evidence>
<evidence type="ECO:0000256" key="4">
    <source>
        <dbReference type="ARBA" id="ARBA00023242"/>
    </source>
</evidence>
<evidence type="ECO:0000256" key="2">
    <source>
        <dbReference type="ARBA" id="ARBA00010291"/>
    </source>
</evidence>
<dbReference type="Gene3D" id="2.60.120.10">
    <property type="entry name" value="Jelly Rolls"/>
    <property type="match status" value="1"/>
</dbReference>
<dbReference type="InterPro" id="IPR014710">
    <property type="entry name" value="RmlC-like_jellyroll"/>
</dbReference>
<comment type="function">
    <text evidence="5">Component of the kinetochore, a multiprotein complex that assembles on centromeric DNA and attaches chromosomes to spindle microtubules, mediating chromosome segregation and sister chromatid segregation during meiosis and mitosis. Component of the inner kinetochore constitutive centromere-associated network (CCAN), which serves as a structural platform for outer kinetochore assembly.</text>
</comment>
<dbReference type="GO" id="GO:0051455">
    <property type="term" value="P:spindle attachment to meiosis I kinetochore"/>
    <property type="evidence" value="ECO:0007669"/>
    <property type="project" value="TreeGrafter"/>
</dbReference>
<dbReference type="GO" id="GO:0005634">
    <property type="term" value="C:nucleus"/>
    <property type="evidence" value="ECO:0007669"/>
    <property type="project" value="UniProtKB-SubCell"/>
</dbReference>
<feature type="compositionally biased region" description="Acidic residues" evidence="7">
    <location>
        <begin position="139"/>
        <end position="148"/>
    </location>
</feature>
<gene>
    <name evidence="10" type="ORF">Z520_04759</name>
</gene>
<dbReference type="Proteomes" id="UP000053411">
    <property type="component" value="Unassembled WGS sequence"/>
</dbReference>
<dbReference type="GO" id="GO:0019237">
    <property type="term" value="F:centromeric DNA binding"/>
    <property type="evidence" value="ECO:0007669"/>
    <property type="project" value="InterPro"/>
</dbReference>
<feature type="compositionally biased region" description="Pro residues" evidence="7">
    <location>
        <begin position="224"/>
        <end position="234"/>
    </location>
</feature>
<dbReference type="GeneID" id="27710505"/>
<keyword evidence="4" id="KW-0539">Nucleus</keyword>
<dbReference type="FunFam" id="2.60.120.10:FF:000033">
    <property type="entry name" value="Centromere protein C 1"/>
    <property type="match status" value="1"/>
</dbReference>
<dbReference type="AlphaFoldDB" id="A0A0D2KR44"/>
<dbReference type="InterPro" id="IPR028386">
    <property type="entry name" value="CENP-C/Mif2/cnp3"/>
</dbReference>
<evidence type="ECO:0000256" key="6">
    <source>
        <dbReference type="ARBA" id="ARBA00075033"/>
    </source>
</evidence>
<evidence type="ECO:0000313" key="10">
    <source>
        <dbReference type="EMBL" id="KIX99183.1"/>
    </source>
</evidence>
<evidence type="ECO:0000256" key="3">
    <source>
        <dbReference type="ARBA" id="ARBA00023125"/>
    </source>
</evidence>
<feature type="region of interest" description="Disordered" evidence="7">
    <location>
        <begin position="431"/>
        <end position="492"/>
    </location>
</feature>
<dbReference type="InterPro" id="IPR025974">
    <property type="entry name" value="Mif2/CENP-C_cupin"/>
</dbReference>
<dbReference type="SUPFAM" id="SSF51182">
    <property type="entry name" value="RmlC-like cupins"/>
    <property type="match status" value="1"/>
</dbReference>
<feature type="compositionally biased region" description="Pro residues" evidence="7">
    <location>
        <begin position="77"/>
        <end position="86"/>
    </location>
</feature>
<feature type="compositionally biased region" description="Basic residues" evidence="7">
    <location>
        <begin position="439"/>
        <end position="462"/>
    </location>
</feature>
<evidence type="ECO:0000259" key="9">
    <source>
        <dbReference type="Pfam" id="PF15624"/>
    </source>
</evidence>
<dbReference type="EMBL" id="KN848069">
    <property type="protein sequence ID" value="KIX99183.1"/>
    <property type="molecule type" value="Genomic_DNA"/>
</dbReference>
<dbReference type="OrthoDB" id="1939643at2759"/>
<feature type="domain" description="Mif2 N-terminal" evidence="9">
    <location>
        <begin position="16"/>
        <end position="139"/>
    </location>
</feature>
<comment type="similarity">
    <text evidence="2">Belongs to the CENP-C/MIF2 family.</text>
</comment>
<dbReference type="GO" id="GO:0000776">
    <property type="term" value="C:kinetochore"/>
    <property type="evidence" value="ECO:0007669"/>
    <property type="project" value="InterPro"/>
</dbReference>
<evidence type="ECO:0000256" key="7">
    <source>
        <dbReference type="SAM" id="MobiDB-lite"/>
    </source>
</evidence>
<name>A0A0D2KR44_9EURO</name>
<feature type="compositionally biased region" description="Acidic residues" evidence="7">
    <location>
        <begin position="467"/>
        <end position="488"/>
    </location>
</feature>
<feature type="domain" description="Mif2/CENP-C cupin" evidence="8">
    <location>
        <begin position="542"/>
        <end position="635"/>
    </location>
</feature>
<sequence length="646" mass="70721">MASRPAVRRERGNVDYSAIGKLGRRTGVTLDHRPLDANGMEEISGIFSSPRKPSPLKNVIIVDRVEESGTMAESPQPSSPSNPGPTPSQALSSRSKSRATPVPLPRSSSPRKSGVSGAARKSNGVDIFSTRKSLQPEGEGAEDRENMDEPTPTRLQPMLPPTRFNQSPQRLPLRDITTPPSHKPSKPRPSLEMQRIENEVYASVEDEAEEVEPPALSDADLSPPVEPTVAPPAPPERHLSAEASDAYVGFDGAEGEQEQEPKSPPSEVIQNKANSRKKRKSDLLEEDDKATSPVPKKARKKQGRIPARQETTQHPSGSFRISPEAEAVAEVEPPPRDKGANLKLSARQQKELDEIVEKVKARPGPPRSLYILRRETPTDDGVTHTRSGRASVRPLAYWRNERCVYGASPRGGGLADGARFPLNSIKEIVRIEEIEPNIGKKKSKSKRKNEKGKGKGKGKARQKAVEESEESDSEFDMDEIPEDPDAEPWETGTGTLRGNVAIWDNEEQAPTEQQEEVEIAHAPAAIKTREVKGSSSQDGASFRYAKLLSTRFFGTGLVDLPPGGLKRPKNSRKMHMSFFVVKGRVTVTVGPPGGEETGSMNRFSIGKGGFWQVPRGNQYSIENEMEKPARIFFSQGCEPAPVEEQA</sequence>
<protein>
    <recommendedName>
        <fullName evidence="6">CENP-C homolog</fullName>
    </recommendedName>
</protein>
<dbReference type="STRING" id="1442371.A0A0D2KR44"/>
<proteinExistence type="inferred from homology"/>
<accession>A0A0D2KR44</accession>
<dbReference type="PANTHER" id="PTHR16684:SF11">
    <property type="entry name" value="CENTROMERE PROTEIN C"/>
    <property type="match status" value="1"/>
</dbReference>
<feature type="region of interest" description="Disordered" evidence="7">
    <location>
        <begin position="44"/>
        <end position="346"/>
    </location>
</feature>
<dbReference type="VEuPathDB" id="FungiDB:Z520_04759"/>
<dbReference type="RefSeq" id="XP_016633306.1">
    <property type="nucleotide sequence ID" value="XM_016775263.1"/>
</dbReference>
<comment type="subcellular location">
    <subcellularLocation>
        <location evidence="1">Nucleus</location>
    </subcellularLocation>
</comment>
<dbReference type="GO" id="GO:0051315">
    <property type="term" value="P:attachment of mitotic spindle microtubules to kinetochore"/>
    <property type="evidence" value="ECO:0007669"/>
    <property type="project" value="TreeGrafter"/>
</dbReference>
<dbReference type="Pfam" id="PF15624">
    <property type="entry name" value="Mif2_N"/>
    <property type="match status" value="1"/>
</dbReference>
<dbReference type="GO" id="GO:0051382">
    <property type="term" value="P:kinetochore assembly"/>
    <property type="evidence" value="ECO:0007669"/>
    <property type="project" value="InterPro"/>
</dbReference>
<evidence type="ECO:0000256" key="5">
    <source>
        <dbReference type="ARBA" id="ARBA00057947"/>
    </source>
</evidence>
<dbReference type="InterPro" id="IPR011051">
    <property type="entry name" value="RmlC_Cupin_sf"/>
</dbReference>
<evidence type="ECO:0000256" key="1">
    <source>
        <dbReference type="ARBA" id="ARBA00004123"/>
    </source>
</evidence>
<keyword evidence="3" id="KW-0238">DNA-binding</keyword>
<dbReference type="PANTHER" id="PTHR16684">
    <property type="entry name" value="CENTROMERE PROTEIN C"/>
    <property type="match status" value="1"/>
</dbReference>
<organism evidence="10 11">
    <name type="scientific">Fonsecaea multimorphosa CBS 102226</name>
    <dbReference type="NCBI Taxonomy" id="1442371"/>
    <lineage>
        <taxon>Eukaryota</taxon>
        <taxon>Fungi</taxon>
        <taxon>Dikarya</taxon>
        <taxon>Ascomycota</taxon>
        <taxon>Pezizomycotina</taxon>
        <taxon>Eurotiomycetes</taxon>
        <taxon>Chaetothyriomycetidae</taxon>
        <taxon>Chaetothyriales</taxon>
        <taxon>Herpotrichiellaceae</taxon>
        <taxon>Fonsecaea</taxon>
    </lineage>
</organism>
<evidence type="ECO:0000313" key="11">
    <source>
        <dbReference type="Proteomes" id="UP000053411"/>
    </source>
</evidence>
<dbReference type="Pfam" id="PF11699">
    <property type="entry name" value="CENP-C_C"/>
    <property type="match status" value="1"/>
</dbReference>
<feature type="compositionally biased region" description="Basic and acidic residues" evidence="7">
    <location>
        <begin position="372"/>
        <end position="383"/>
    </location>
</feature>
<keyword evidence="11" id="KW-1185">Reference proteome</keyword>